<evidence type="ECO:0000313" key="3">
    <source>
        <dbReference type="EMBL" id="WAH36981.1"/>
    </source>
</evidence>
<name>A0ABY6Z3S4_9BACL</name>
<feature type="transmembrane region" description="Helical" evidence="1">
    <location>
        <begin position="12"/>
        <end position="28"/>
    </location>
</feature>
<keyword evidence="1" id="KW-0472">Membrane</keyword>
<sequence length="432" mass="47663">MNRVIRISKTVLLVLLVGASIVLSYFLWSDNLHEGSDIGFVSPAPTPTATTPSIESAVRPYMVTVGTLQGLTVLGPGSNGYQYWTNALTSAHTYDPVTLKALPPKTEMKVTYEFGIQLTHQLAGKWVANLGTALSAWEGRTIVLYAVPGDKVCRVGLVGSNNVMTVKTDLNLSTLINRASLDIKSEPYDTWGVQDQVSYVPRNLMMMRQTVQIRQPDALPLVHSFFVNPQAVTRIQQDKNTFLWTDGSRAVQWNQGKEELRYEDPNGSQLNLHNDPFITALDFIHTHGGGPQNVIGFDQLSTLTIDPDVPAYVFTQFVDGYPVLSTGSDYDVDLQNGRVMEYNRPMWVLQQPITQTPVSVLDKAQLLRQLKKVDSNPNPTDLHVILGYAMEPVDTHTDQATLEPVYYVTNDSGSSWVVNASDGTLMSGSDAS</sequence>
<organism evidence="3 4">
    <name type="scientific">Alicyclobacillus dauci</name>
    <dbReference type="NCBI Taxonomy" id="1475485"/>
    <lineage>
        <taxon>Bacteria</taxon>
        <taxon>Bacillati</taxon>
        <taxon>Bacillota</taxon>
        <taxon>Bacilli</taxon>
        <taxon>Bacillales</taxon>
        <taxon>Alicyclobacillaceae</taxon>
        <taxon>Alicyclobacillus</taxon>
    </lineage>
</organism>
<dbReference type="EMBL" id="CP104064">
    <property type="protein sequence ID" value="WAH36981.1"/>
    <property type="molecule type" value="Genomic_DNA"/>
</dbReference>
<evidence type="ECO:0000259" key="2">
    <source>
        <dbReference type="Pfam" id="PF07435"/>
    </source>
</evidence>
<evidence type="ECO:0000256" key="1">
    <source>
        <dbReference type="SAM" id="Phobius"/>
    </source>
</evidence>
<keyword evidence="1" id="KW-1133">Transmembrane helix</keyword>
<accession>A0ABY6Z3S4</accession>
<dbReference type="InterPro" id="IPR009996">
    <property type="entry name" value="YycH"/>
</dbReference>
<gene>
    <name evidence="3" type="primary">yycH</name>
    <name evidence="3" type="ORF">NZD86_22965</name>
</gene>
<evidence type="ECO:0000313" key="4">
    <source>
        <dbReference type="Proteomes" id="UP001164803"/>
    </source>
</evidence>
<dbReference type="Proteomes" id="UP001164803">
    <property type="component" value="Chromosome"/>
</dbReference>
<keyword evidence="4" id="KW-1185">Reference proteome</keyword>
<dbReference type="Pfam" id="PF07435">
    <property type="entry name" value="YycH"/>
    <property type="match status" value="1"/>
</dbReference>
<dbReference type="Gene3D" id="3.30.310.160">
    <property type="entry name" value="YycH protein, domain 2"/>
    <property type="match status" value="1"/>
</dbReference>
<proteinExistence type="predicted"/>
<keyword evidence="1" id="KW-0812">Transmembrane</keyword>
<dbReference type="InterPro" id="IPR042274">
    <property type="entry name" value="YycH/YycI_2"/>
</dbReference>
<reference evidence="3" key="1">
    <citation type="submission" date="2022-08" db="EMBL/GenBank/DDBJ databases">
        <title>Alicyclobacillus dauci DSM2870, complete genome.</title>
        <authorList>
            <person name="Wang Q."/>
            <person name="Cai R."/>
            <person name="Wang Z."/>
        </authorList>
    </citation>
    <scope>NUCLEOTIDE SEQUENCE</scope>
    <source>
        <strain evidence="3">DSM 28700</strain>
    </source>
</reference>
<feature type="domain" description="Regulatory protein YycH" evidence="2">
    <location>
        <begin position="196"/>
        <end position="411"/>
    </location>
</feature>
<protein>
    <submittedName>
        <fullName evidence="3">Two-component system activity regulator YycH</fullName>
    </submittedName>
</protein>
<dbReference type="RefSeq" id="WP_268044402.1">
    <property type="nucleotide sequence ID" value="NZ_CP104064.1"/>
</dbReference>